<dbReference type="Gene3D" id="3.60.20.40">
    <property type="match status" value="1"/>
</dbReference>
<name>A0A919RKR8_9ACTN</name>
<keyword evidence="8" id="KW-1185">Reference proteome</keyword>
<evidence type="ECO:0000256" key="3">
    <source>
        <dbReference type="ARBA" id="ARBA00022801"/>
    </source>
</evidence>
<dbReference type="InterPro" id="IPR051792">
    <property type="entry name" value="GGT_bact"/>
</dbReference>
<accession>A0A919RKR8</accession>
<dbReference type="InterPro" id="IPR043138">
    <property type="entry name" value="GGT_lsub"/>
</dbReference>
<evidence type="ECO:0000256" key="2">
    <source>
        <dbReference type="ARBA" id="ARBA00022679"/>
    </source>
</evidence>
<keyword evidence="2" id="KW-0808">Transferase</keyword>
<comment type="caution">
    <text evidence="7">The sequence shown here is derived from an EMBL/GenBank/DDBJ whole genome shotgun (WGS) entry which is preliminary data.</text>
</comment>
<evidence type="ECO:0000313" key="7">
    <source>
        <dbReference type="EMBL" id="GII93729.1"/>
    </source>
</evidence>
<dbReference type="InterPro" id="IPR043137">
    <property type="entry name" value="GGT_ssub_C"/>
</dbReference>
<sequence>MAAPLFIRSPARGQRPMRKLRCLLIAAALCYPALAVSLVPAAQAGRLSYPRQPVATGHGGAVATEHPLASRAAIDVLNAGGNAVDAAVAASAVQSVVRPFSGGIGGGGFMQVYRKATNTFTVLDHRSAAAASFNARSFVDPVTGRPHHEDTVVNSGPAAGVPGVVKAWEHAVRQYGSGMSLATLLRPAVQIAERGFLSDANLVREITENAARFCAFPGTKALYLNADCSVPPAGTLIRNPGLAATYQAIGTQGSSAFYQGAIARSIAGTVNTPPAAPNPPFPILAGSMTAADLSGYRVHEYPAQTVDYRGYKVHLAPPPASGVTVGQALNILEGYDLANMPRAQALHYYLEASRRAFADQQTYLGDPATHRPAMPLTGLLSDRYAEQVRQRIADTSPQRVVPPGDPWPYDADPAKTVAPAPAAGKRTVSAGFTGLADASTWESGPGFTTTAKGGTGTTIDVRGEAGVMRLGAAAGSYARAETDMAPVADSELLTRFKIDDLGGDRRLRFWLRAGTWKHATSPAGGYAVEINAAADTVRLIRARDGQAVRGLATFPYRRTTGWQWLRFSVEGDKLKLRIWADGRSEPRQTWTGTLTDTSVPGKGKALVSAIELTGGASGGAFSVDDLKVTDQRPVAFEAAFTGMRNGVNRNTGGRFTTASGNGVSSPGAAADVRGETGRLHLDGPKFSYARAEAVAPQLTDGELLVRFRVPDPGGDRRLRFWLRAGDWNTLVTPSHGYGLEIKSTTDQNEQNIRLLRIKQGSSPFTLTGIHHAMPPGRQWLRFRADGEGLRAKIWADGAQEPHDWQIQRADTEITGPGRLLIGATEPAGGDFHVDDVTLYDRDALDSGGAAAAQDNGSTIHLTVADSAGNIVAYTHTLGAIGGNGMVVPGRGFLLNNELSGRPGALTPPGHPNAPRGGMRPLSTQSPTIVTKNGDPVLALGTPGGGTIVTTVLQILINHIDFGMTLPDAVAAPRLSQRNDNPQGNTQIEQAFAGTPEHKALGTDHDQLFDISTLTYGIGAVNAITYLPAGQIQAVSEPVRRGGGSAMTQLP</sequence>
<dbReference type="Gene3D" id="2.60.120.560">
    <property type="entry name" value="Exo-inulinase, domain 1"/>
    <property type="match status" value="1"/>
</dbReference>
<feature type="chain" id="PRO_5039504890" description="Gamma-glutamyltransferase" evidence="6">
    <location>
        <begin position="36"/>
        <end position="1050"/>
    </location>
</feature>
<evidence type="ECO:0000256" key="5">
    <source>
        <dbReference type="SAM" id="MobiDB-lite"/>
    </source>
</evidence>
<dbReference type="AlphaFoldDB" id="A0A919RKR8"/>
<dbReference type="Proteomes" id="UP000606172">
    <property type="component" value="Unassembled WGS sequence"/>
</dbReference>
<evidence type="ECO:0000256" key="6">
    <source>
        <dbReference type="SAM" id="SignalP"/>
    </source>
</evidence>
<dbReference type="InterPro" id="IPR029055">
    <property type="entry name" value="Ntn_hydrolases_N"/>
</dbReference>
<dbReference type="GO" id="GO:0016740">
    <property type="term" value="F:transferase activity"/>
    <property type="evidence" value="ECO:0007669"/>
    <property type="project" value="UniProtKB-KW"/>
</dbReference>
<gene>
    <name evidence="7" type="ORF">Ssi02_39600</name>
</gene>
<keyword evidence="3" id="KW-0378">Hydrolase</keyword>
<organism evidence="7 8">
    <name type="scientific">Sinosporangium siamense</name>
    <dbReference type="NCBI Taxonomy" id="1367973"/>
    <lineage>
        <taxon>Bacteria</taxon>
        <taxon>Bacillati</taxon>
        <taxon>Actinomycetota</taxon>
        <taxon>Actinomycetes</taxon>
        <taxon>Streptosporangiales</taxon>
        <taxon>Streptosporangiaceae</taxon>
        <taxon>Sinosporangium</taxon>
    </lineage>
</organism>
<evidence type="ECO:0000256" key="1">
    <source>
        <dbReference type="ARBA" id="ARBA00009381"/>
    </source>
</evidence>
<protein>
    <recommendedName>
        <fullName evidence="9">Gamma-glutamyltransferase</fullName>
    </recommendedName>
</protein>
<dbReference type="SUPFAM" id="SSF56235">
    <property type="entry name" value="N-terminal nucleophile aminohydrolases (Ntn hydrolases)"/>
    <property type="match status" value="2"/>
</dbReference>
<proteinExistence type="inferred from homology"/>
<evidence type="ECO:0000256" key="4">
    <source>
        <dbReference type="ARBA" id="ARBA00023145"/>
    </source>
</evidence>
<dbReference type="EMBL" id="BOOW01000026">
    <property type="protein sequence ID" value="GII93729.1"/>
    <property type="molecule type" value="Genomic_DNA"/>
</dbReference>
<evidence type="ECO:0008006" key="9">
    <source>
        <dbReference type="Google" id="ProtNLM"/>
    </source>
</evidence>
<comment type="similarity">
    <text evidence="1">Belongs to the gamma-glutamyltransferase family.</text>
</comment>
<dbReference type="PRINTS" id="PR01210">
    <property type="entry name" value="GGTRANSPTASE"/>
</dbReference>
<feature type="region of interest" description="Disordered" evidence="5">
    <location>
        <begin position="898"/>
        <end position="926"/>
    </location>
</feature>
<keyword evidence="4" id="KW-0865">Zymogen</keyword>
<dbReference type="PANTHER" id="PTHR43199:SF1">
    <property type="entry name" value="GLUTATHIONE HYDROLASE PROENZYME"/>
    <property type="match status" value="1"/>
</dbReference>
<dbReference type="Pfam" id="PF01019">
    <property type="entry name" value="G_glu_transpept"/>
    <property type="match status" value="2"/>
</dbReference>
<keyword evidence="6" id="KW-0732">Signal</keyword>
<feature type="signal peptide" evidence="6">
    <location>
        <begin position="1"/>
        <end position="35"/>
    </location>
</feature>
<dbReference type="Gene3D" id="1.10.246.130">
    <property type="match status" value="1"/>
</dbReference>
<evidence type="ECO:0000313" key="8">
    <source>
        <dbReference type="Proteomes" id="UP000606172"/>
    </source>
</evidence>
<reference evidence="7" key="1">
    <citation type="submission" date="2021-01" db="EMBL/GenBank/DDBJ databases">
        <title>Whole genome shotgun sequence of Sinosporangium siamense NBRC 109515.</title>
        <authorList>
            <person name="Komaki H."/>
            <person name="Tamura T."/>
        </authorList>
    </citation>
    <scope>NUCLEOTIDE SEQUENCE</scope>
    <source>
        <strain evidence="7">NBRC 109515</strain>
    </source>
</reference>
<dbReference type="PANTHER" id="PTHR43199">
    <property type="entry name" value="GLUTATHIONE HYDROLASE"/>
    <property type="match status" value="1"/>
</dbReference>
<dbReference type="GO" id="GO:0016787">
    <property type="term" value="F:hydrolase activity"/>
    <property type="evidence" value="ECO:0007669"/>
    <property type="project" value="UniProtKB-KW"/>
</dbReference>